<dbReference type="Proteomes" id="UP000316714">
    <property type="component" value="Unassembled WGS sequence"/>
</dbReference>
<dbReference type="InterPro" id="IPR041698">
    <property type="entry name" value="Methyltransf_25"/>
</dbReference>
<dbReference type="PANTHER" id="PTHR43591:SF110">
    <property type="entry name" value="RHODANESE DOMAIN-CONTAINING PROTEIN"/>
    <property type="match status" value="1"/>
</dbReference>
<dbReference type="OrthoDB" id="465705at2"/>
<keyword evidence="3" id="KW-1185">Reference proteome</keyword>
<evidence type="ECO:0000313" key="2">
    <source>
        <dbReference type="EMBL" id="TWT30424.1"/>
    </source>
</evidence>
<name>A0A5C5UVM6_9BACT</name>
<dbReference type="CDD" id="cd02440">
    <property type="entry name" value="AdoMet_MTases"/>
    <property type="match status" value="1"/>
</dbReference>
<evidence type="ECO:0000259" key="1">
    <source>
        <dbReference type="Pfam" id="PF13649"/>
    </source>
</evidence>
<dbReference type="Pfam" id="PF13649">
    <property type="entry name" value="Methyltransf_25"/>
    <property type="match status" value="1"/>
</dbReference>
<gene>
    <name evidence="2" type="ORF">KOR34_49830</name>
</gene>
<evidence type="ECO:0000313" key="3">
    <source>
        <dbReference type="Proteomes" id="UP000316714"/>
    </source>
</evidence>
<dbReference type="EMBL" id="SIHJ01000005">
    <property type="protein sequence ID" value="TWT30424.1"/>
    <property type="molecule type" value="Genomic_DNA"/>
</dbReference>
<protein>
    <recommendedName>
        <fullName evidence="1">Methyltransferase domain-containing protein</fullName>
    </recommendedName>
</protein>
<dbReference type="Gene3D" id="3.40.50.150">
    <property type="entry name" value="Vaccinia Virus protein VP39"/>
    <property type="match status" value="1"/>
</dbReference>
<accession>A0A5C5UVM6</accession>
<dbReference type="PANTHER" id="PTHR43591">
    <property type="entry name" value="METHYLTRANSFERASE"/>
    <property type="match status" value="1"/>
</dbReference>
<comment type="caution">
    <text evidence="2">The sequence shown here is derived from an EMBL/GenBank/DDBJ whole genome shotgun (WGS) entry which is preliminary data.</text>
</comment>
<dbReference type="RefSeq" id="WP_146568777.1">
    <property type="nucleotide sequence ID" value="NZ_SIHJ01000005.1"/>
</dbReference>
<reference evidence="2 3" key="1">
    <citation type="submission" date="2019-02" db="EMBL/GenBank/DDBJ databases">
        <title>Deep-cultivation of Planctomycetes and their phenomic and genomic characterization uncovers novel biology.</title>
        <authorList>
            <person name="Wiegand S."/>
            <person name="Jogler M."/>
            <person name="Boedeker C."/>
            <person name="Pinto D."/>
            <person name="Vollmers J."/>
            <person name="Rivas-Marin E."/>
            <person name="Kohn T."/>
            <person name="Peeters S.H."/>
            <person name="Heuer A."/>
            <person name="Rast P."/>
            <person name="Oberbeckmann S."/>
            <person name="Bunk B."/>
            <person name="Jeske O."/>
            <person name="Meyerdierks A."/>
            <person name="Storesund J.E."/>
            <person name="Kallscheuer N."/>
            <person name="Luecker S."/>
            <person name="Lage O.M."/>
            <person name="Pohl T."/>
            <person name="Merkel B.J."/>
            <person name="Hornburger P."/>
            <person name="Mueller R.-W."/>
            <person name="Bruemmer F."/>
            <person name="Labrenz M."/>
            <person name="Spormann A.M."/>
            <person name="Op Den Camp H."/>
            <person name="Overmann J."/>
            <person name="Amann R."/>
            <person name="Jetten M.S.M."/>
            <person name="Mascher T."/>
            <person name="Medema M.H."/>
            <person name="Devos D.P."/>
            <person name="Kaster A.-K."/>
            <person name="Ovreas L."/>
            <person name="Rohde M."/>
            <person name="Galperin M.Y."/>
            <person name="Jogler C."/>
        </authorList>
    </citation>
    <scope>NUCLEOTIDE SEQUENCE [LARGE SCALE GENOMIC DNA]</scope>
    <source>
        <strain evidence="2 3">KOR34</strain>
    </source>
</reference>
<dbReference type="AlphaFoldDB" id="A0A5C5UVM6"/>
<dbReference type="InterPro" id="IPR029063">
    <property type="entry name" value="SAM-dependent_MTases_sf"/>
</dbReference>
<sequence>MSDYRWNQDQAARDYDAAAPVIHPLYLDLQQAMVDALPIDPLAEFRALDLGGGSGRLAERLLDRFRYATVVVLDQSKPFVNLAHQRLRRFGARSRTVCRSMQQPWAADLSPDDARLDLVVSTSAIHHLESDEKLALFRAVRSALKPGGVFVNGDEHRPESEHQYRSLLEWWGRHMEEAHAAGDIPESFGPIIEKWRRRNLDEFGGPRSSGDDCHETVAGQAALLRQAGFASVETPWHEKLWAVTVAS</sequence>
<feature type="domain" description="Methyltransferase" evidence="1">
    <location>
        <begin position="48"/>
        <end position="148"/>
    </location>
</feature>
<proteinExistence type="predicted"/>
<dbReference type="SUPFAM" id="SSF53335">
    <property type="entry name" value="S-adenosyl-L-methionine-dependent methyltransferases"/>
    <property type="match status" value="1"/>
</dbReference>
<organism evidence="2 3">
    <name type="scientific">Posidoniimonas corsicana</name>
    <dbReference type="NCBI Taxonomy" id="1938618"/>
    <lineage>
        <taxon>Bacteria</taxon>
        <taxon>Pseudomonadati</taxon>
        <taxon>Planctomycetota</taxon>
        <taxon>Planctomycetia</taxon>
        <taxon>Pirellulales</taxon>
        <taxon>Lacipirellulaceae</taxon>
        <taxon>Posidoniimonas</taxon>
    </lineage>
</organism>